<proteinExistence type="predicted"/>
<feature type="signal peptide" evidence="2">
    <location>
        <begin position="1"/>
        <end position="25"/>
    </location>
</feature>
<evidence type="ECO:0000313" key="4">
    <source>
        <dbReference type="EMBL" id="CAD8976432.1"/>
    </source>
</evidence>
<feature type="chain" id="PRO_5036192155" description="Mitochondrial 18 kDa protein" evidence="2">
    <location>
        <begin position="26"/>
        <end position="168"/>
    </location>
</feature>
<name>A0A6U5AZB7_HEMAN</name>
<gene>
    <name evidence="4" type="ORF">HAND00432_LOCUS27437</name>
    <name evidence="3" type="ORF">HAND1043_LOCUS21899</name>
</gene>
<keyword evidence="1" id="KW-0472">Membrane</keyword>
<dbReference type="EMBL" id="HBFK01036189">
    <property type="protein sequence ID" value="CAD8755391.1"/>
    <property type="molecule type" value="Transcribed_RNA"/>
</dbReference>
<accession>A0A6U5AZB7</accession>
<keyword evidence="1" id="KW-0812">Transmembrane</keyword>
<protein>
    <recommendedName>
        <fullName evidence="5">Mitochondrial 18 kDa protein</fullName>
    </recommendedName>
</protein>
<dbReference type="EMBL" id="HBFX01045649">
    <property type="protein sequence ID" value="CAD8976432.1"/>
    <property type="molecule type" value="Transcribed_RNA"/>
</dbReference>
<feature type="transmembrane region" description="Helical" evidence="1">
    <location>
        <begin position="86"/>
        <end position="106"/>
    </location>
</feature>
<keyword evidence="1" id="KW-1133">Transmembrane helix</keyword>
<keyword evidence="2" id="KW-0732">Signal</keyword>
<sequence length="168" mass="18454">MNAYIRRAMLASPLLASLAAAPSLCEPSSTAVSAGKDELQKHKRIDQVEDYVKGNPSVVSVVAICFPNAFMLWNHYKGRTGTLVHFVLRHFGVYGLFAVPFIGMAMEKSFYDTAMSIQGIDPCKKHPDRKHEGFPSGGHALPSLSMVSVMNPTLFDMLFSYARGGEQQ</sequence>
<evidence type="ECO:0000256" key="2">
    <source>
        <dbReference type="SAM" id="SignalP"/>
    </source>
</evidence>
<evidence type="ECO:0000313" key="3">
    <source>
        <dbReference type="EMBL" id="CAD8755391.1"/>
    </source>
</evidence>
<dbReference type="AlphaFoldDB" id="A0A6U5AZB7"/>
<evidence type="ECO:0008006" key="5">
    <source>
        <dbReference type="Google" id="ProtNLM"/>
    </source>
</evidence>
<organism evidence="4">
    <name type="scientific">Hemiselmis andersenii</name>
    <name type="common">Cryptophyte alga</name>
    <dbReference type="NCBI Taxonomy" id="464988"/>
    <lineage>
        <taxon>Eukaryota</taxon>
        <taxon>Cryptophyceae</taxon>
        <taxon>Cryptomonadales</taxon>
        <taxon>Hemiselmidaceae</taxon>
        <taxon>Hemiselmis</taxon>
    </lineage>
</organism>
<reference evidence="4" key="1">
    <citation type="submission" date="2021-01" db="EMBL/GenBank/DDBJ databases">
        <authorList>
            <person name="Corre E."/>
            <person name="Pelletier E."/>
            <person name="Niang G."/>
            <person name="Scheremetjew M."/>
            <person name="Finn R."/>
            <person name="Kale V."/>
            <person name="Holt S."/>
            <person name="Cochrane G."/>
            <person name="Meng A."/>
            <person name="Brown T."/>
            <person name="Cohen L."/>
        </authorList>
    </citation>
    <scope>NUCLEOTIDE SEQUENCE</scope>
    <source>
        <strain evidence="3">CCMP441</strain>
        <strain evidence="4">CCMP644</strain>
    </source>
</reference>
<feature type="transmembrane region" description="Helical" evidence="1">
    <location>
        <begin position="57"/>
        <end position="74"/>
    </location>
</feature>
<evidence type="ECO:0000256" key="1">
    <source>
        <dbReference type="SAM" id="Phobius"/>
    </source>
</evidence>